<evidence type="ECO:0000313" key="3">
    <source>
        <dbReference type="Proteomes" id="UP001597307"/>
    </source>
</evidence>
<dbReference type="Proteomes" id="UP001597307">
    <property type="component" value="Unassembled WGS sequence"/>
</dbReference>
<name>A0ABW4Q5Y9_9MICC</name>
<proteinExistence type="predicted"/>
<accession>A0ABW4Q5Y9</accession>
<comment type="caution">
    <text evidence="2">The sequence shown here is derived from an EMBL/GenBank/DDBJ whole genome shotgun (WGS) entry which is preliminary data.</text>
</comment>
<reference evidence="3" key="1">
    <citation type="journal article" date="2019" name="Int. J. Syst. Evol. Microbiol.">
        <title>The Global Catalogue of Microorganisms (GCM) 10K type strain sequencing project: providing services to taxonomists for standard genome sequencing and annotation.</title>
        <authorList>
            <consortium name="The Broad Institute Genomics Platform"/>
            <consortium name="The Broad Institute Genome Sequencing Center for Infectious Disease"/>
            <person name="Wu L."/>
            <person name="Ma J."/>
        </authorList>
    </citation>
    <scope>NUCLEOTIDE SEQUENCE [LARGE SCALE GENOMIC DNA]</scope>
    <source>
        <strain evidence="3">JCM 11496</strain>
    </source>
</reference>
<protein>
    <submittedName>
        <fullName evidence="2">Uncharacterized protein</fullName>
    </submittedName>
</protein>
<organism evidence="2 3">
    <name type="scientific">Arthrobacter flavus</name>
    <dbReference type="NCBI Taxonomy" id="95172"/>
    <lineage>
        <taxon>Bacteria</taxon>
        <taxon>Bacillati</taxon>
        <taxon>Actinomycetota</taxon>
        <taxon>Actinomycetes</taxon>
        <taxon>Micrococcales</taxon>
        <taxon>Micrococcaceae</taxon>
        <taxon>Arthrobacter</taxon>
    </lineage>
</organism>
<feature type="transmembrane region" description="Helical" evidence="1">
    <location>
        <begin position="55"/>
        <end position="76"/>
    </location>
</feature>
<sequence>MSQEALDRHSSVADGFERIKNDLLAETAEVRKVVDQSSVEALAPRRAPRWSRFDIFGAVLQGLIFFAVAGAAFSLLPPNLSHEWQSAIKIVSHRGQISRNAAAHASRTTAWRWQLELIAEPDYVAIFGGREYCLWPDPHQA</sequence>
<dbReference type="EMBL" id="JBHUGA010000011">
    <property type="protein sequence ID" value="MFD1846220.1"/>
    <property type="molecule type" value="Genomic_DNA"/>
</dbReference>
<evidence type="ECO:0000256" key="1">
    <source>
        <dbReference type="SAM" id="Phobius"/>
    </source>
</evidence>
<evidence type="ECO:0000313" key="2">
    <source>
        <dbReference type="EMBL" id="MFD1846220.1"/>
    </source>
</evidence>
<keyword evidence="1" id="KW-0472">Membrane</keyword>
<keyword evidence="1" id="KW-0812">Transmembrane</keyword>
<dbReference type="RefSeq" id="WP_343879952.1">
    <property type="nucleotide sequence ID" value="NZ_BAAAIJ010000047.1"/>
</dbReference>
<gene>
    <name evidence="2" type="ORF">ACFSFX_06365</name>
</gene>
<keyword evidence="1" id="KW-1133">Transmembrane helix</keyword>
<keyword evidence="3" id="KW-1185">Reference proteome</keyword>